<keyword evidence="4 6" id="KW-0450">Lipoyl</keyword>
<dbReference type="EC" id="2.3.1.-" evidence="6"/>
<evidence type="ECO:0000256" key="5">
    <source>
        <dbReference type="ARBA" id="ARBA00023315"/>
    </source>
</evidence>
<dbReference type="PROSITE" id="PS50968">
    <property type="entry name" value="BIOTINYL_LIPOYL"/>
    <property type="match status" value="1"/>
</dbReference>
<dbReference type="CDD" id="cd06849">
    <property type="entry name" value="lipoyl_domain"/>
    <property type="match status" value="1"/>
</dbReference>
<proteinExistence type="inferred from homology"/>
<comment type="similarity">
    <text evidence="2 6">Belongs to the 2-oxoacid dehydrogenase family.</text>
</comment>
<evidence type="ECO:0000256" key="7">
    <source>
        <dbReference type="SAM" id="MobiDB-lite"/>
    </source>
</evidence>
<feature type="region of interest" description="Disordered" evidence="7">
    <location>
        <begin position="80"/>
        <end position="142"/>
    </location>
</feature>
<evidence type="ECO:0000259" key="9">
    <source>
        <dbReference type="PROSITE" id="PS51826"/>
    </source>
</evidence>
<dbReference type="InterPro" id="IPR011053">
    <property type="entry name" value="Single_hybrid_motif"/>
</dbReference>
<evidence type="ECO:0000256" key="2">
    <source>
        <dbReference type="ARBA" id="ARBA00007317"/>
    </source>
</evidence>
<dbReference type="InterPro" id="IPR050743">
    <property type="entry name" value="2-oxoacid_DH_E2_comp"/>
</dbReference>
<dbReference type="InterPro" id="IPR001078">
    <property type="entry name" value="2-oxoacid_DH_actylTfrase"/>
</dbReference>
<comment type="caution">
    <text evidence="10">The sequence shown here is derived from an EMBL/GenBank/DDBJ whole genome shotgun (WGS) entry which is preliminary data.</text>
</comment>
<evidence type="ECO:0000313" key="10">
    <source>
        <dbReference type="EMBL" id="GAA1804386.1"/>
    </source>
</evidence>
<feature type="domain" description="Lipoyl-binding" evidence="8">
    <location>
        <begin position="1"/>
        <end position="76"/>
    </location>
</feature>
<evidence type="ECO:0000313" key="11">
    <source>
        <dbReference type="Proteomes" id="UP001499938"/>
    </source>
</evidence>
<dbReference type="PANTHER" id="PTHR43178">
    <property type="entry name" value="DIHYDROLIPOAMIDE ACETYLTRANSFERASE COMPONENT OF PYRUVATE DEHYDROGENASE COMPLEX"/>
    <property type="match status" value="1"/>
</dbReference>
<feature type="region of interest" description="Disordered" evidence="7">
    <location>
        <begin position="273"/>
        <end position="309"/>
    </location>
</feature>
<dbReference type="Gene3D" id="2.40.50.100">
    <property type="match status" value="1"/>
</dbReference>
<evidence type="ECO:0000256" key="4">
    <source>
        <dbReference type="ARBA" id="ARBA00022823"/>
    </source>
</evidence>
<sequence>MREFKLPDPGEGLTEADVVTWRVAVGDVVAVNDIVVEIETAKSLVELPIPYAGTVSALLVSEGDTVEVGAPIIVIDDGSGAAAGDSATDATATTTEGAAPSEAVAGGQAGSGEAGGPVAVAAEQPKASGAPEPKAGAAEPKAERTAVLVGYGVKQTEAKRRPRRKQNLLQTIAHYPDEEPAVKESVHADASSGVGELVAAHSTHVLRDQRPLTELAQHSRADLERAWVLAKPMVRKLAKDLGVDLVTVEATGDGGTITRDDVLAARDSARGLAPAASPGISRGEAATGGGERHTAAASAPTWSGDRGEERTPIKGVRKVTAAAMVSSAFTAPHVTEWVEVDVTATMDLVDRLKKDKEFAGVKVTPLLVLAKAMCVAVRRNPGVNATWDEAAQEIVLKRYVNLGIAAATPRGLLVPNVKDADLMSMAQLAGAIGELTETARQGKTQPADMSGGTITITNVGVFGIDAGTPILNRGESAILAFGTITRKPWVVGKGDDERIEPRWVTTLALSFDHRLVDGELGSRYLADVAAILHDPAKGLVWG</sequence>
<dbReference type="Pfam" id="PF00198">
    <property type="entry name" value="2-oxoacid_dh"/>
    <property type="match status" value="1"/>
</dbReference>
<feature type="compositionally biased region" description="Low complexity" evidence="7">
    <location>
        <begin position="80"/>
        <end position="106"/>
    </location>
</feature>
<accession>A0ABN2LZH2</accession>
<dbReference type="InterPro" id="IPR023213">
    <property type="entry name" value="CAT-like_dom_sf"/>
</dbReference>
<keyword evidence="5 6" id="KW-0012">Acyltransferase</keyword>
<evidence type="ECO:0000259" key="8">
    <source>
        <dbReference type="PROSITE" id="PS50968"/>
    </source>
</evidence>
<reference evidence="10 11" key="1">
    <citation type="journal article" date="2019" name="Int. J. Syst. Evol. Microbiol.">
        <title>The Global Catalogue of Microorganisms (GCM) 10K type strain sequencing project: providing services to taxonomists for standard genome sequencing and annotation.</title>
        <authorList>
            <consortium name="The Broad Institute Genomics Platform"/>
            <consortium name="The Broad Institute Genome Sequencing Center for Infectious Disease"/>
            <person name="Wu L."/>
            <person name="Ma J."/>
        </authorList>
    </citation>
    <scope>NUCLEOTIDE SEQUENCE [LARGE SCALE GENOMIC DNA]</scope>
    <source>
        <strain evidence="10 11">JCM 15592</strain>
    </source>
</reference>
<dbReference type="EMBL" id="BAAAPO010000046">
    <property type="protein sequence ID" value="GAA1804386.1"/>
    <property type="molecule type" value="Genomic_DNA"/>
</dbReference>
<dbReference type="SUPFAM" id="SSF51230">
    <property type="entry name" value="Single hybrid motif"/>
    <property type="match status" value="1"/>
</dbReference>
<dbReference type="InterPro" id="IPR000089">
    <property type="entry name" value="Biotin_lipoyl"/>
</dbReference>
<dbReference type="SUPFAM" id="SSF47005">
    <property type="entry name" value="Peripheral subunit-binding domain of 2-oxo acid dehydrogenase complex"/>
    <property type="match status" value="1"/>
</dbReference>
<organism evidence="10 11">
    <name type="scientific">Nostocoides veronense</name>
    <dbReference type="NCBI Taxonomy" id="330836"/>
    <lineage>
        <taxon>Bacteria</taxon>
        <taxon>Bacillati</taxon>
        <taxon>Actinomycetota</taxon>
        <taxon>Actinomycetes</taxon>
        <taxon>Micrococcales</taxon>
        <taxon>Intrasporangiaceae</taxon>
        <taxon>Nostocoides</taxon>
    </lineage>
</organism>
<evidence type="ECO:0000256" key="3">
    <source>
        <dbReference type="ARBA" id="ARBA00022679"/>
    </source>
</evidence>
<name>A0ABN2LZH2_9MICO</name>
<keyword evidence="11" id="KW-1185">Reference proteome</keyword>
<keyword evidence="3 6" id="KW-0808">Transferase</keyword>
<dbReference type="Gene3D" id="4.10.320.10">
    <property type="entry name" value="E3-binding domain"/>
    <property type="match status" value="1"/>
</dbReference>
<comment type="cofactor">
    <cofactor evidence="1 6">
        <name>(R)-lipoate</name>
        <dbReference type="ChEBI" id="CHEBI:83088"/>
    </cofactor>
</comment>
<dbReference type="Gene3D" id="3.30.559.10">
    <property type="entry name" value="Chloramphenicol acetyltransferase-like domain"/>
    <property type="match status" value="1"/>
</dbReference>
<feature type="compositionally biased region" description="Low complexity" evidence="7">
    <location>
        <begin position="116"/>
        <end position="139"/>
    </location>
</feature>
<dbReference type="InterPro" id="IPR004167">
    <property type="entry name" value="PSBD"/>
</dbReference>
<dbReference type="RefSeq" id="WP_344087231.1">
    <property type="nucleotide sequence ID" value="NZ_BAAAPO010000046.1"/>
</dbReference>
<feature type="domain" description="Peripheral subunit-binding (PSBD)" evidence="9">
    <location>
        <begin position="229"/>
        <end position="266"/>
    </location>
</feature>
<dbReference type="InterPro" id="IPR036625">
    <property type="entry name" value="E3-bd_dom_sf"/>
</dbReference>
<dbReference type="Pfam" id="PF02817">
    <property type="entry name" value="E3_binding"/>
    <property type="match status" value="1"/>
</dbReference>
<gene>
    <name evidence="10" type="ORF">GCM10009811_29960</name>
</gene>
<evidence type="ECO:0000256" key="6">
    <source>
        <dbReference type="RuleBase" id="RU003423"/>
    </source>
</evidence>
<dbReference type="Pfam" id="PF00364">
    <property type="entry name" value="Biotin_lipoyl"/>
    <property type="match status" value="1"/>
</dbReference>
<dbReference type="SUPFAM" id="SSF52777">
    <property type="entry name" value="CoA-dependent acyltransferases"/>
    <property type="match status" value="1"/>
</dbReference>
<protein>
    <recommendedName>
        <fullName evidence="6">Dihydrolipoamide acetyltransferase component of pyruvate dehydrogenase complex</fullName>
        <ecNumber evidence="6">2.3.1.-</ecNumber>
    </recommendedName>
</protein>
<dbReference type="PROSITE" id="PS51826">
    <property type="entry name" value="PSBD"/>
    <property type="match status" value="1"/>
</dbReference>
<dbReference type="PANTHER" id="PTHR43178:SF5">
    <property type="entry name" value="LIPOAMIDE ACYLTRANSFERASE COMPONENT OF BRANCHED-CHAIN ALPHA-KETO ACID DEHYDROGENASE COMPLEX, MITOCHONDRIAL"/>
    <property type="match status" value="1"/>
</dbReference>
<evidence type="ECO:0000256" key="1">
    <source>
        <dbReference type="ARBA" id="ARBA00001938"/>
    </source>
</evidence>
<dbReference type="Proteomes" id="UP001499938">
    <property type="component" value="Unassembled WGS sequence"/>
</dbReference>